<dbReference type="OrthoDB" id="1824922at2"/>
<dbReference type="RefSeq" id="WP_117538711.1">
    <property type="nucleotide sequence ID" value="NZ_QVFD01000001.1"/>
</dbReference>
<dbReference type="AlphaFoldDB" id="A0A3E2XS49"/>
<accession>A0A3E2XS49</accession>
<reference evidence="1 2" key="1">
    <citation type="submission" date="2018-08" db="EMBL/GenBank/DDBJ databases">
        <title>A genome reference for cultivated species of the human gut microbiota.</title>
        <authorList>
            <person name="Zou Y."/>
            <person name="Xue W."/>
            <person name="Luo G."/>
        </authorList>
    </citation>
    <scope>NUCLEOTIDE SEQUENCE [LARGE SCALE GENOMIC DNA]</scope>
    <source>
        <strain evidence="1 2">AM28-39</strain>
    </source>
</reference>
<sequence>MEELYKVMDDLLEVEFQMKAGMDILKELEELYLSDPETEESEARKLAVLIKGYLQSMKSNIREIIRYIDDTTLEKSNEEKKDKQESASTISKEVQEFVNLTITEHMGKAYSEWKLNQDKEAVSENDKKYQELLETLSSEQEEVITEYCNAIFSSGAETEEFFYRLGLKDGLNLKNTVKLVLEMIS</sequence>
<organism evidence="1 2">
    <name type="scientific">Coprococcus catus</name>
    <dbReference type="NCBI Taxonomy" id="116085"/>
    <lineage>
        <taxon>Bacteria</taxon>
        <taxon>Bacillati</taxon>
        <taxon>Bacillota</taxon>
        <taxon>Clostridia</taxon>
        <taxon>Lachnospirales</taxon>
        <taxon>Lachnospiraceae</taxon>
        <taxon>Coprococcus</taxon>
    </lineage>
</organism>
<gene>
    <name evidence="1" type="ORF">DW747_01515</name>
</gene>
<proteinExistence type="predicted"/>
<dbReference type="Proteomes" id="UP000261231">
    <property type="component" value="Unassembled WGS sequence"/>
</dbReference>
<name>A0A3E2XS49_9FIRM</name>
<protein>
    <submittedName>
        <fullName evidence="1">Uncharacterized protein</fullName>
    </submittedName>
</protein>
<evidence type="ECO:0000313" key="1">
    <source>
        <dbReference type="EMBL" id="RGC51200.1"/>
    </source>
</evidence>
<evidence type="ECO:0000313" key="2">
    <source>
        <dbReference type="Proteomes" id="UP000261231"/>
    </source>
</evidence>
<comment type="caution">
    <text evidence="1">The sequence shown here is derived from an EMBL/GenBank/DDBJ whole genome shotgun (WGS) entry which is preliminary data.</text>
</comment>
<dbReference type="EMBL" id="QVFD01000001">
    <property type="protein sequence ID" value="RGC51200.1"/>
    <property type="molecule type" value="Genomic_DNA"/>
</dbReference>
<keyword evidence="2" id="KW-1185">Reference proteome</keyword>